<protein>
    <submittedName>
        <fullName evidence="5">MarR family transcriptional regulator</fullName>
    </submittedName>
</protein>
<gene>
    <name evidence="5" type="ORF">GRI39_11855</name>
</gene>
<dbReference type="GO" id="GO:0003677">
    <property type="term" value="F:DNA binding"/>
    <property type="evidence" value="ECO:0007669"/>
    <property type="project" value="UniProtKB-KW"/>
</dbReference>
<dbReference type="InterPro" id="IPR036388">
    <property type="entry name" value="WH-like_DNA-bd_sf"/>
</dbReference>
<dbReference type="Proteomes" id="UP000460561">
    <property type="component" value="Unassembled WGS sequence"/>
</dbReference>
<evidence type="ECO:0000259" key="4">
    <source>
        <dbReference type="PROSITE" id="PS50995"/>
    </source>
</evidence>
<dbReference type="OrthoDB" id="582199at2"/>
<dbReference type="GO" id="GO:0003700">
    <property type="term" value="F:DNA-binding transcription factor activity"/>
    <property type="evidence" value="ECO:0007669"/>
    <property type="project" value="InterPro"/>
</dbReference>
<evidence type="ECO:0000313" key="6">
    <source>
        <dbReference type="Proteomes" id="UP000460561"/>
    </source>
</evidence>
<name>A0A845A905_9SPHN</name>
<dbReference type="SMART" id="SM00347">
    <property type="entry name" value="HTH_MARR"/>
    <property type="match status" value="1"/>
</dbReference>
<comment type="caution">
    <text evidence="5">The sequence shown here is derived from an EMBL/GenBank/DDBJ whole genome shotgun (WGS) entry which is preliminary data.</text>
</comment>
<sequence>MPKVESLVAEYVELYVKMMKMMDRRMTQCGASFARTRVLLVLFKFGEQRATEIAERFSQSPRTVTEAIDALERDGLVSRCPDPSDRRAKLIHITSKGIESLEKTEPMRQKFIAQTFGKLSDEEKSSFHHVIAKLNHAVDDMQNEG</sequence>
<dbReference type="Gene3D" id="1.10.10.10">
    <property type="entry name" value="Winged helix-like DNA-binding domain superfamily/Winged helix DNA-binding domain"/>
    <property type="match status" value="1"/>
</dbReference>
<evidence type="ECO:0000256" key="2">
    <source>
        <dbReference type="ARBA" id="ARBA00023125"/>
    </source>
</evidence>
<proteinExistence type="predicted"/>
<dbReference type="PRINTS" id="PR00598">
    <property type="entry name" value="HTHMARR"/>
</dbReference>
<dbReference type="SUPFAM" id="SSF46785">
    <property type="entry name" value="Winged helix' DNA-binding domain"/>
    <property type="match status" value="1"/>
</dbReference>
<keyword evidence="3" id="KW-0804">Transcription</keyword>
<keyword evidence="6" id="KW-1185">Reference proteome</keyword>
<keyword evidence="2" id="KW-0238">DNA-binding</keyword>
<dbReference type="PANTHER" id="PTHR42756:SF1">
    <property type="entry name" value="TRANSCRIPTIONAL REPRESSOR OF EMRAB OPERON"/>
    <property type="match status" value="1"/>
</dbReference>
<dbReference type="EMBL" id="WTYQ01000004">
    <property type="protein sequence ID" value="MXP26730.1"/>
    <property type="molecule type" value="Genomic_DNA"/>
</dbReference>
<dbReference type="RefSeq" id="WP_160739928.1">
    <property type="nucleotide sequence ID" value="NZ_WTYQ01000004.1"/>
</dbReference>
<dbReference type="InterPro" id="IPR023187">
    <property type="entry name" value="Tscrpt_reg_MarR-type_CS"/>
</dbReference>
<organism evidence="5 6">
    <name type="scientific">Altericroceibacterium indicum</name>
    <dbReference type="NCBI Taxonomy" id="374177"/>
    <lineage>
        <taxon>Bacteria</taxon>
        <taxon>Pseudomonadati</taxon>
        <taxon>Pseudomonadota</taxon>
        <taxon>Alphaproteobacteria</taxon>
        <taxon>Sphingomonadales</taxon>
        <taxon>Erythrobacteraceae</taxon>
        <taxon>Altericroceibacterium</taxon>
    </lineage>
</organism>
<dbReference type="InterPro" id="IPR036390">
    <property type="entry name" value="WH_DNA-bd_sf"/>
</dbReference>
<dbReference type="PANTHER" id="PTHR42756">
    <property type="entry name" value="TRANSCRIPTIONAL REGULATOR, MARR"/>
    <property type="match status" value="1"/>
</dbReference>
<accession>A0A845A905</accession>
<reference evidence="5 6" key="1">
    <citation type="submission" date="2019-12" db="EMBL/GenBank/DDBJ databases">
        <title>Genomic-based taxomic classification of the family Erythrobacteraceae.</title>
        <authorList>
            <person name="Xu L."/>
        </authorList>
    </citation>
    <scope>NUCLEOTIDE SEQUENCE [LARGE SCALE GENOMIC DNA]</scope>
    <source>
        <strain evidence="5 6">DSM 18604</strain>
    </source>
</reference>
<evidence type="ECO:0000256" key="3">
    <source>
        <dbReference type="ARBA" id="ARBA00023163"/>
    </source>
</evidence>
<dbReference type="PROSITE" id="PS50995">
    <property type="entry name" value="HTH_MARR_2"/>
    <property type="match status" value="1"/>
</dbReference>
<evidence type="ECO:0000256" key="1">
    <source>
        <dbReference type="ARBA" id="ARBA00023015"/>
    </source>
</evidence>
<feature type="domain" description="HTH marR-type" evidence="4">
    <location>
        <begin position="4"/>
        <end position="136"/>
    </location>
</feature>
<dbReference type="PROSITE" id="PS01117">
    <property type="entry name" value="HTH_MARR_1"/>
    <property type="match status" value="1"/>
</dbReference>
<dbReference type="InterPro" id="IPR000835">
    <property type="entry name" value="HTH_MarR-typ"/>
</dbReference>
<dbReference type="Pfam" id="PF01047">
    <property type="entry name" value="MarR"/>
    <property type="match status" value="1"/>
</dbReference>
<evidence type="ECO:0000313" key="5">
    <source>
        <dbReference type="EMBL" id="MXP26730.1"/>
    </source>
</evidence>
<keyword evidence="1" id="KW-0805">Transcription regulation</keyword>
<dbReference type="AlphaFoldDB" id="A0A845A905"/>